<evidence type="ECO:0000259" key="7">
    <source>
        <dbReference type="PROSITE" id="PS50123"/>
    </source>
</evidence>
<dbReference type="EMBL" id="LXEX01000028">
    <property type="protein sequence ID" value="OAT59356.1"/>
    <property type="molecule type" value="Genomic_DNA"/>
</dbReference>
<keyword evidence="2 5" id="KW-0489">Methyltransferase</keyword>
<dbReference type="PRINTS" id="PR00996">
    <property type="entry name" value="CHERMTFRASE"/>
</dbReference>
<dbReference type="InterPro" id="IPR029063">
    <property type="entry name" value="SAM-dependent_MTases_sf"/>
</dbReference>
<evidence type="ECO:0000313" key="8">
    <source>
        <dbReference type="EMBL" id="OAT59356.1"/>
    </source>
</evidence>
<dbReference type="PROSITE" id="PS50123">
    <property type="entry name" value="CHER"/>
    <property type="match status" value="1"/>
</dbReference>
<dbReference type="Gene3D" id="1.10.155.10">
    <property type="entry name" value="Chemotaxis receptor methyltransferase CheR, N-terminal domain"/>
    <property type="match status" value="1"/>
</dbReference>
<dbReference type="EC" id="2.1.1.80" evidence="5"/>
<evidence type="ECO:0000256" key="6">
    <source>
        <dbReference type="PIRSR" id="PIRSR000410-1"/>
    </source>
</evidence>
<dbReference type="InterPro" id="IPR022641">
    <property type="entry name" value="CheR_N"/>
</dbReference>
<proteinExistence type="predicted"/>
<dbReference type="InterPro" id="IPR036804">
    <property type="entry name" value="CheR_N_sf"/>
</dbReference>
<dbReference type="InterPro" id="IPR022642">
    <property type="entry name" value="CheR_C"/>
</dbReference>
<feature type="domain" description="CheR-type methyltransferase" evidence="7">
    <location>
        <begin position="14"/>
        <end position="285"/>
    </location>
</feature>
<dbReference type="AlphaFoldDB" id="A0AA91EEL4"/>
<feature type="binding site" evidence="6">
    <location>
        <begin position="229"/>
        <end position="230"/>
    </location>
    <ligand>
        <name>S-adenosyl-L-methionine</name>
        <dbReference type="ChEBI" id="CHEBI:59789"/>
    </ligand>
</feature>
<dbReference type="PANTHER" id="PTHR24422">
    <property type="entry name" value="CHEMOTAXIS PROTEIN METHYLTRANSFERASE"/>
    <property type="match status" value="1"/>
</dbReference>
<feature type="binding site" evidence="6">
    <location>
        <position position="128"/>
    </location>
    <ligand>
        <name>S-adenosyl-L-methionine</name>
        <dbReference type="ChEBI" id="CHEBI:59789"/>
    </ligand>
</feature>
<comment type="catalytic activity">
    <reaction evidence="1 5">
        <text>L-glutamyl-[protein] + S-adenosyl-L-methionine = [protein]-L-glutamate 5-O-methyl ester + S-adenosyl-L-homocysteine</text>
        <dbReference type="Rhea" id="RHEA:24452"/>
        <dbReference type="Rhea" id="RHEA-COMP:10208"/>
        <dbReference type="Rhea" id="RHEA-COMP:10311"/>
        <dbReference type="ChEBI" id="CHEBI:29973"/>
        <dbReference type="ChEBI" id="CHEBI:57856"/>
        <dbReference type="ChEBI" id="CHEBI:59789"/>
        <dbReference type="ChEBI" id="CHEBI:82795"/>
        <dbReference type="EC" id="2.1.1.80"/>
    </reaction>
</comment>
<dbReference type="CDD" id="cd02440">
    <property type="entry name" value="AdoMet_MTases"/>
    <property type="match status" value="1"/>
</dbReference>
<dbReference type="SUPFAM" id="SSF53335">
    <property type="entry name" value="S-adenosyl-L-methionine-dependent methyltransferases"/>
    <property type="match status" value="1"/>
</dbReference>
<protein>
    <recommendedName>
        <fullName evidence="5">Chemotaxis protein methyltransferase</fullName>
        <ecNumber evidence="5">2.1.1.80</ecNumber>
    </recommendedName>
</protein>
<feature type="binding site" evidence="6">
    <location>
        <position position="153"/>
    </location>
    <ligand>
        <name>S-adenosyl-L-methionine</name>
        <dbReference type="ChEBI" id="CHEBI:59789"/>
    </ligand>
</feature>
<dbReference type="Pfam" id="PF01739">
    <property type="entry name" value="CheR"/>
    <property type="match status" value="1"/>
</dbReference>
<evidence type="ECO:0000256" key="1">
    <source>
        <dbReference type="ARBA" id="ARBA00001541"/>
    </source>
</evidence>
<evidence type="ECO:0000256" key="4">
    <source>
        <dbReference type="ARBA" id="ARBA00022691"/>
    </source>
</evidence>
<feature type="binding site" evidence="6">
    <location>
        <position position="91"/>
    </location>
    <ligand>
        <name>S-adenosyl-L-methionine</name>
        <dbReference type="ChEBI" id="CHEBI:59789"/>
    </ligand>
</feature>
<dbReference type="PIRSF" id="PIRSF000410">
    <property type="entry name" value="CheR"/>
    <property type="match status" value="1"/>
</dbReference>
<dbReference type="GO" id="GO:0032259">
    <property type="term" value="P:methylation"/>
    <property type="evidence" value="ECO:0007669"/>
    <property type="project" value="UniProtKB-KW"/>
</dbReference>
<dbReference type="PANTHER" id="PTHR24422:SF19">
    <property type="entry name" value="CHEMOTAXIS PROTEIN METHYLTRANSFERASE"/>
    <property type="match status" value="1"/>
</dbReference>
<sequence>MSIGCDKIKMTSNKLRIQSGISDKELETVSQLIYQRAGIVLSVQKRDMVYNRLSRRLRDQGISTFSEYLNDLKTNPNSNEWQSFINALTTNLTSFFRESYHFPILAEHARQRKAGYKIWCTAASTGEEPISAAITLNETLGKSMSGPRIWATDIDTEVLSKGMAGVYRLSDIDNLSAEQKRNYFMRGTGTQENRVKVRKELLDSIHYEQLNLLSSNWDVPAPFDAIFCRNVMIYFDQKTQEHLLKRFASLLKPGGLLFTGHSEHFGPMNGAFRLLGQSVYVLSQEK</sequence>
<comment type="function">
    <text evidence="5">Methylation of the membrane-bound methyl-accepting chemotaxis proteins (MCP) to form gamma-glutamyl methyl ester residues in MCP.</text>
</comment>
<dbReference type="InterPro" id="IPR026024">
    <property type="entry name" value="Chemotaxis_MeTrfase_CheR"/>
</dbReference>
<keyword evidence="4 5" id="KW-0949">S-adenosyl-L-methionine</keyword>
<reference evidence="8 9" key="1">
    <citation type="submission" date="2016-04" db="EMBL/GenBank/DDBJ databases">
        <title>ATOL: Assembling a taxonomically balanced genome-scale reconstruction of the evolutionary history of the Enterobacteriaceae.</title>
        <authorList>
            <person name="Plunkett G.III."/>
            <person name="Neeno-Eckwall E.C."/>
            <person name="Glasner J.D."/>
            <person name="Perna N.T."/>
        </authorList>
    </citation>
    <scope>NUCLEOTIDE SEQUENCE [LARGE SCALE GENOMIC DNA]</scope>
    <source>
        <strain evidence="8 9">ATCC 12841</strain>
    </source>
</reference>
<dbReference type="InterPro" id="IPR050903">
    <property type="entry name" value="Bact_Chemotaxis_MeTrfase"/>
</dbReference>
<dbReference type="SMART" id="SM00138">
    <property type="entry name" value="MeTrc"/>
    <property type="match status" value="1"/>
</dbReference>
<dbReference type="SUPFAM" id="SSF47757">
    <property type="entry name" value="Chemotaxis receptor methyltransferase CheR, N-terminal domain"/>
    <property type="match status" value="1"/>
</dbReference>
<accession>A0AA91EEL4</accession>
<gene>
    <name evidence="8" type="ORF">M993_01909</name>
</gene>
<organism evidence="8 9">
    <name type="scientific">Obesumbacterium proteus ATCC 12841</name>
    <dbReference type="NCBI Taxonomy" id="1354268"/>
    <lineage>
        <taxon>Bacteria</taxon>
        <taxon>Pseudomonadati</taxon>
        <taxon>Pseudomonadota</taxon>
        <taxon>Gammaproteobacteria</taxon>
        <taxon>Enterobacterales</taxon>
        <taxon>Hafniaceae</taxon>
        <taxon>Obesumbacterium</taxon>
    </lineage>
</organism>
<feature type="binding site" evidence="6">
    <location>
        <position position="93"/>
    </location>
    <ligand>
        <name>S-adenosyl-L-methionine</name>
        <dbReference type="ChEBI" id="CHEBI:59789"/>
    </ligand>
</feature>
<dbReference type="Proteomes" id="UP000078431">
    <property type="component" value="Unassembled WGS sequence"/>
</dbReference>
<evidence type="ECO:0000256" key="3">
    <source>
        <dbReference type="ARBA" id="ARBA00022679"/>
    </source>
</evidence>
<comment type="caution">
    <text evidence="8">The sequence shown here is derived from an EMBL/GenBank/DDBJ whole genome shotgun (WGS) entry which is preliminary data.</text>
</comment>
<dbReference type="GO" id="GO:0008983">
    <property type="term" value="F:protein-glutamate O-methyltransferase activity"/>
    <property type="evidence" value="ECO:0007669"/>
    <property type="project" value="UniProtKB-EC"/>
</dbReference>
<dbReference type="InterPro" id="IPR000780">
    <property type="entry name" value="CheR_MeTrfase"/>
</dbReference>
<evidence type="ECO:0000256" key="2">
    <source>
        <dbReference type="ARBA" id="ARBA00022603"/>
    </source>
</evidence>
<dbReference type="Gene3D" id="3.40.50.150">
    <property type="entry name" value="Vaccinia Virus protein VP39"/>
    <property type="match status" value="1"/>
</dbReference>
<feature type="binding site" evidence="6">
    <location>
        <begin position="211"/>
        <end position="212"/>
    </location>
    <ligand>
        <name>S-adenosyl-L-methionine</name>
        <dbReference type="ChEBI" id="CHEBI:59789"/>
    </ligand>
</feature>
<feature type="binding site" evidence="6">
    <location>
        <position position="97"/>
    </location>
    <ligand>
        <name>S-adenosyl-L-methionine</name>
        <dbReference type="ChEBI" id="CHEBI:59789"/>
    </ligand>
</feature>
<keyword evidence="9" id="KW-1185">Reference proteome</keyword>
<keyword evidence="3 5" id="KW-0808">Transferase</keyword>
<dbReference type="Pfam" id="PF03705">
    <property type="entry name" value="CheR_N"/>
    <property type="match status" value="1"/>
</dbReference>
<evidence type="ECO:0000313" key="9">
    <source>
        <dbReference type="Proteomes" id="UP000078431"/>
    </source>
</evidence>
<evidence type="ECO:0000256" key="5">
    <source>
        <dbReference type="PIRNR" id="PIRNR000410"/>
    </source>
</evidence>
<name>A0AA91EEL4_9GAMM</name>